<evidence type="ECO:0008006" key="3">
    <source>
        <dbReference type="Google" id="ProtNLM"/>
    </source>
</evidence>
<dbReference type="AlphaFoldDB" id="A0A381IME5"/>
<dbReference type="OrthoDB" id="8125412at2"/>
<sequence>MGEVIEFPSGGYRFIKGVSQYSGGVAALPGFRLERVRFTHPLPLKEGFVEIERIIAAADRPLTSFAACELRSPAPFSEEGFVAFNSSYTETLKAWGLLDTGLNPVARSNVCPQIAPPPVPSIYAFSFTVPTVEATPSFVISGSAEVPEGHAAYRDHIISRGDLSPHGLRTKAQFVLEEMERRAATLGFGWENATAVQVYTVHNLYPFLADEIVRRGAARAGLTWHYNNPPVVDLEYEMDLRGVAAEHVV</sequence>
<protein>
    <recommendedName>
        <fullName evidence="3">RidA family protein</fullName>
    </recommendedName>
</protein>
<name>A0A381IME5_AMIAI</name>
<organism evidence="1 2">
    <name type="scientific">Aminobacter aminovorans</name>
    <name type="common">Chelatobacter heintzii</name>
    <dbReference type="NCBI Taxonomy" id="83263"/>
    <lineage>
        <taxon>Bacteria</taxon>
        <taxon>Pseudomonadati</taxon>
        <taxon>Pseudomonadota</taxon>
        <taxon>Alphaproteobacteria</taxon>
        <taxon>Hyphomicrobiales</taxon>
        <taxon>Phyllobacteriaceae</taxon>
        <taxon>Aminobacter</taxon>
    </lineage>
</organism>
<dbReference type="Proteomes" id="UP000254701">
    <property type="component" value="Unassembled WGS sequence"/>
</dbReference>
<accession>A0A381IME5</accession>
<evidence type="ECO:0000313" key="1">
    <source>
        <dbReference type="EMBL" id="SUY28574.1"/>
    </source>
</evidence>
<evidence type="ECO:0000313" key="2">
    <source>
        <dbReference type="Proteomes" id="UP000254701"/>
    </source>
</evidence>
<dbReference type="EMBL" id="UFSM01000002">
    <property type="protein sequence ID" value="SUY28574.1"/>
    <property type="molecule type" value="Genomic_DNA"/>
</dbReference>
<dbReference type="RefSeq" id="WP_115734214.1">
    <property type="nucleotide sequence ID" value="NZ_BAAAVY010000001.1"/>
</dbReference>
<gene>
    <name evidence="1" type="ORF">NCTC10684_05209</name>
</gene>
<proteinExistence type="predicted"/>
<reference evidence="1 2" key="1">
    <citation type="submission" date="2018-06" db="EMBL/GenBank/DDBJ databases">
        <authorList>
            <consortium name="Pathogen Informatics"/>
            <person name="Doyle S."/>
        </authorList>
    </citation>
    <scope>NUCLEOTIDE SEQUENCE [LARGE SCALE GENOMIC DNA]</scope>
    <source>
        <strain evidence="1 2">NCTC10684</strain>
    </source>
</reference>